<dbReference type="InParanoid" id="W4KJM3"/>
<dbReference type="InterPro" id="IPR016159">
    <property type="entry name" value="Cullin_repeat-like_dom_sf"/>
</dbReference>
<sequence>MKQLVPPPLPSKPYTLATLPMIWEYMKPAFTLLLYPQTDSEDNDDTAVLGIDHGYYAGIATITYNFATTMKANIRELYDQLDTFFGEAARSVLLNAPSSQAEDPHLRFLPDLSSRFHHYSRGATTVGHLLNFINRHWIQREVNEGRGWFVVMKIRVSQDTRKAAMRADLKRWGYEEGASSEEMGEAIASAEAGSRPGCIVPIKSLAHRQFRIQVVEPLLSTSEASVDGVVDTAEGSPLGRALEAWSKKLEGSAPKEERERAQQLITSIGHMLKMVGFPPDHPLRVRIKSLV</sequence>
<dbReference type="AlphaFoldDB" id="W4KJM3"/>
<name>W4KJM3_HETIT</name>
<dbReference type="KEGG" id="hir:HETIRDRAFT_415027"/>
<reference evidence="1 2" key="1">
    <citation type="journal article" date="2012" name="New Phytol.">
        <title>Insight into trade-off between wood decay and parasitism from the genome of a fungal forest pathogen.</title>
        <authorList>
            <person name="Olson A."/>
            <person name="Aerts A."/>
            <person name="Asiegbu F."/>
            <person name="Belbahri L."/>
            <person name="Bouzid O."/>
            <person name="Broberg A."/>
            <person name="Canback B."/>
            <person name="Coutinho P.M."/>
            <person name="Cullen D."/>
            <person name="Dalman K."/>
            <person name="Deflorio G."/>
            <person name="van Diepen L.T."/>
            <person name="Dunand C."/>
            <person name="Duplessis S."/>
            <person name="Durling M."/>
            <person name="Gonthier P."/>
            <person name="Grimwood J."/>
            <person name="Fossdal C.G."/>
            <person name="Hansson D."/>
            <person name="Henrissat B."/>
            <person name="Hietala A."/>
            <person name="Himmelstrand K."/>
            <person name="Hoffmeister D."/>
            <person name="Hogberg N."/>
            <person name="James T.Y."/>
            <person name="Karlsson M."/>
            <person name="Kohler A."/>
            <person name="Kues U."/>
            <person name="Lee Y.H."/>
            <person name="Lin Y.C."/>
            <person name="Lind M."/>
            <person name="Lindquist E."/>
            <person name="Lombard V."/>
            <person name="Lucas S."/>
            <person name="Lunden K."/>
            <person name="Morin E."/>
            <person name="Murat C."/>
            <person name="Park J."/>
            <person name="Raffaello T."/>
            <person name="Rouze P."/>
            <person name="Salamov A."/>
            <person name="Schmutz J."/>
            <person name="Solheim H."/>
            <person name="Stahlberg J."/>
            <person name="Velez H."/>
            <person name="de Vries R.P."/>
            <person name="Wiebenga A."/>
            <person name="Woodward S."/>
            <person name="Yakovlev I."/>
            <person name="Garbelotto M."/>
            <person name="Martin F."/>
            <person name="Grigoriev I.V."/>
            <person name="Stenlid J."/>
        </authorList>
    </citation>
    <scope>NUCLEOTIDE SEQUENCE [LARGE SCALE GENOMIC DNA]</scope>
    <source>
        <strain evidence="1 2">TC 32-1</strain>
    </source>
</reference>
<dbReference type="SUPFAM" id="SSF74788">
    <property type="entry name" value="Cullin repeat-like"/>
    <property type="match status" value="1"/>
</dbReference>
<dbReference type="RefSeq" id="XP_009542840.1">
    <property type="nucleotide sequence ID" value="XM_009544545.1"/>
</dbReference>
<dbReference type="OrthoDB" id="27073at2759"/>
<dbReference type="STRING" id="747525.W4KJM3"/>
<keyword evidence="2" id="KW-1185">Reference proteome</keyword>
<protein>
    <submittedName>
        <fullName evidence="1">Uncharacterized protein</fullName>
    </submittedName>
</protein>
<gene>
    <name evidence="1" type="ORF">HETIRDRAFT_415027</name>
</gene>
<dbReference type="GeneID" id="20673217"/>
<dbReference type="Proteomes" id="UP000030671">
    <property type="component" value="Unassembled WGS sequence"/>
</dbReference>
<dbReference type="Gene3D" id="1.20.1310.10">
    <property type="entry name" value="Cullin Repeats"/>
    <property type="match status" value="1"/>
</dbReference>
<proteinExistence type="predicted"/>
<evidence type="ECO:0000313" key="2">
    <source>
        <dbReference type="Proteomes" id="UP000030671"/>
    </source>
</evidence>
<dbReference type="EMBL" id="KI925455">
    <property type="protein sequence ID" value="ETW86058.1"/>
    <property type="molecule type" value="Genomic_DNA"/>
</dbReference>
<dbReference type="HOGENOM" id="CLU_074864_0_0_1"/>
<organism evidence="1 2">
    <name type="scientific">Heterobasidion irregulare (strain TC 32-1)</name>
    <dbReference type="NCBI Taxonomy" id="747525"/>
    <lineage>
        <taxon>Eukaryota</taxon>
        <taxon>Fungi</taxon>
        <taxon>Dikarya</taxon>
        <taxon>Basidiomycota</taxon>
        <taxon>Agaricomycotina</taxon>
        <taxon>Agaricomycetes</taxon>
        <taxon>Russulales</taxon>
        <taxon>Bondarzewiaceae</taxon>
        <taxon>Heterobasidion</taxon>
        <taxon>Heterobasidion annosum species complex</taxon>
    </lineage>
</organism>
<accession>W4KJM3</accession>
<evidence type="ECO:0000313" key="1">
    <source>
        <dbReference type="EMBL" id="ETW86058.1"/>
    </source>
</evidence>
<dbReference type="eggNOG" id="ENOG502SKZ8">
    <property type="taxonomic scope" value="Eukaryota"/>
</dbReference>